<dbReference type="SUPFAM" id="SSF53448">
    <property type="entry name" value="Nucleotide-diphospho-sugar transferases"/>
    <property type="match status" value="1"/>
</dbReference>
<dbReference type="KEGG" id="mhk:DFR87_06340"/>
<evidence type="ECO:0000313" key="1">
    <source>
        <dbReference type="EMBL" id="AWR99383.1"/>
    </source>
</evidence>
<dbReference type="RefSeq" id="WP_054836858.1">
    <property type="nucleotide sequence ID" value="NZ_BBBA01000012.1"/>
</dbReference>
<name>A0A2U9ITT2_9CREN</name>
<evidence type="ECO:0008006" key="3">
    <source>
        <dbReference type="Google" id="ProtNLM"/>
    </source>
</evidence>
<protein>
    <recommendedName>
        <fullName evidence="3">Glycosyl transferase family 2</fullName>
    </recommendedName>
</protein>
<evidence type="ECO:0000313" key="2">
    <source>
        <dbReference type="Proteomes" id="UP000247586"/>
    </source>
</evidence>
<dbReference type="InterPro" id="IPR029044">
    <property type="entry name" value="Nucleotide-diphossugar_trans"/>
</dbReference>
<reference evidence="1 2" key="1">
    <citation type="submission" date="2018-05" db="EMBL/GenBank/DDBJ databases">
        <title>Complete Genome Sequences of Extremely Thermoacidophilic, Metal-Mobilizing Type-Strain Members of the Archaeal Family Sulfolobaceae: Acidianus brierleyi DSM-1651T, Acidianus sulfidivorans DSM-18786T, Metallosphaera hakonensis DSM-7519T, and Metallosphaera prunae DSM-10039T.</title>
        <authorList>
            <person name="Counts J.A."/>
            <person name="Kelly R.M."/>
        </authorList>
    </citation>
    <scope>NUCLEOTIDE SEQUENCE [LARGE SCALE GENOMIC DNA]</scope>
    <source>
        <strain evidence="1 2">HO1-1</strain>
    </source>
</reference>
<accession>A0A2U9ITT2</accession>
<keyword evidence="2" id="KW-1185">Reference proteome</keyword>
<gene>
    <name evidence="1" type="ORF">DFR87_06340</name>
</gene>
<dbReference type="OrthoDB" id="57542at2157"/>
<reference evidence="2" key="3">
    <citation type="submission" date="2020-03" db="EMBL/GenBank/DDBJ databases">
        <title>Sequencing and Assembly of Multiple Reported Metal-Biooxidizing Members of the Extremely Thermoacidophilic Archaeal Family Sulfolobaceae.</title>
        <authorList>
            <person name="Counts J.A."/>
            <person name="Kelly R.M."/>
        </authorList>
    </citation>
    <scope>NUCLEOTIDE SEQUENCE [LARGE SCALE GENOMIC DNA]</scope>
    <source>
        <strain evidence="2">HO1-1</strain>
    </source>
</reference>
<sequence length="291" mass="33206">MDIENLFTSDDVKKIEQIYSDFNRESIISWMRNRLTADISIFEINGDEEIVVVIPTADVNGSKARESSEVFRGSKIILVESKGSLFNYARSVNAGVKYALNFSPKWVVVSNDDVHKIDDMSTLRDQLSTATKGLVLAKPSKYHSYAVSLMSVDKLEFIKAMSLIGKTFRLPPAEVYGYLTVKYGEKLGIKTMVLIDSMIGPFKRIGGKIVDSFINGGSFMILNRNIINEKILDETFINGYEDVYFSMKMRNDMEIIDFRINEDRGASLGFGKFRFYRSYVNEIYLNWLLWG</sequence>
<dbReference type="STRING" id="1293036.GCA_001315825_01944"/>
<reference evidence="2" key="2">
    <citation type="submission" date="2020-03" db="EMBL/GenBank/DDBJ databases">
        <title>Complete Genome Sequences of Extremely Thermoacidophilic, Metal-Mobilizing Type-Strain Members of the Archaeal Family Sulfolobaceae: Acidianus brierleyi DSM-1651T, Acidianus sulfidivorans DSM-18786T, Metallosphaera hakonensis DSM-7519T, and Metallosphaera prunae DSM-10039T.</title>
        <authorList>
            <person name="Counts J.A."/>
            <person name="Kelly R.M."/>
        </authorList>
    </citation>
    <scope>NUCLEOTIDE SEQUENCE [LARGE SCALE GENOMIC DNA]</scope>
    <source>
        <strain evidence="2">HO1-1</strain>
    </source>
</reference>
<dbReference type="GeneID" id="36834944"/>
<dbReference type="AlphaFoldDB" id="A0A2U9ITT2"/>
<dbReference type="EMBL" id="CP029287">
    <property type="protein sequence ID" value="AWR99383.1"/>
    <property type="molecule type" value="Genomic_DNA"/>
</dbReference>
<proteinExistence type="predicted"/>
<dbReference type="Proteomes" id="UP000247586">
    <property type="component" value="Chromosome"/>
</dbReference>
<organism evidence="1 2">
    <name type="scientific">Metallosphaera hakonensis JCM 8857 = DSM 7519</name>
    <dbReference type="NCBI Taxonomy" id="1293036"/>
    <lineage>
        <taxon>Archaea</taxon>
        <taxon>Thermoproteota</taxon>
        <taxon>Thermoprotei</taxon>
        <taxon>Sulfolobales</taxon>
        <taxon>Sulfolobaceae</taxon>
        <taxon>Metallosphaera</taxon>
    </lineage>
</organism>